<evidence type="ECO:0000256" key="1">
    <source>
        <dbReference type="ARBA" id="ARBA00008857"/>
    </source>
</evidence>
<organism evidence="6 7">
    <name type="scientific">Mesorhizobium qingshengii</name>
    <dbReference type="NCBI Taxonomy" id="1165689"/>
    <lineage>
        <taxon>Bacteria</taxon>
        <taxon>Pseudomonadati</taxon>
        <taxon>Pseudomonadota</taxon>
        <taxon>Alphaproteobacteria</taxon>
        <taxon>Hyphomicrobiales</taxon>
        <taxon>Phyllobacteriaceae</taxon>
        <taxon>Mesorhizobium</taxon>
    </lineage>
</organism>
<dbReference type="GO" id="GO:0006310">
    <property type="term" value="P:DNA recombination"/>
    <property type="evidence" value="ECO:0007669"/>
    <property type="project" value="UniProtKB-KW"/>
</dbReference>
<evidence type="ECO:0000313" key="7">
    <source>
        <dbReference type="Proteomes" id="UP000198588"/>
    </source>
</evidence>
<feature type="domain" description="Tyr recombinase" evidence="5">
    <location>
        <begin position="203"/>
        <end position="405"/>
    </location>
</feature>
<dbReference type="InterPro" id="IPR050090">
    <property type="entry name" value="Tyrosine_recombinase_XerCD"/>
</dbReference>
<accession>A0A1G5W1C3</accession>
<dbReference type="PANTHER" id="PTHR30349">
    <property type="entry name" value="PHAGE INTEGRASE-RELATED"/>
    <property type="match status" value="1"/>
</dbReference>
<dbReference type="InterPro" id="IPR002104">
    <property type="entry name" value="Integrase_catalytic"/>
</dbReference>
<dbReference type="InterPro" id="IPR013762">
    <property type="entry name" value="Integrase-like_cat_sf"/>
</dbReference>
<dbReference type="PROSITE" id="PS51898">
    <property type="entry name" value="TYR_RECOMBINASE"/>
    <property type="match status" value="1"/>
</dbReference>
<dbReference type="InterPro" id="IPR022357">
    <property type="entry name" value="MIP_CS"/>
</dbReference>
<protein>
    <submittedName>
        <fullName evidence="6">Site-specific recombinase XerD</fullName>
    </submittedName>
</protein>
<dbReference type="Gene3D" id="1.10.443.10">
    <property type="entry name" value="Intergrase catalytic core"/>
    <property type="match status" value="1"/>
</dbReference>
<evidence type="ECO:0000256" key="3">
    <source>
        <dbReference type="ARBA" id="ARBA00023125"/>
    </source>
</evidence>
<gene>
    <name evidence="6" type="ORF">SAMN02927914_01038</name>
</gene>
<evidence type="ECO:0000256" key="4">
    <source>
        <dbReference type="ARBA" id="ARBA00023172"/>
    </source>
</evidence>
<keyword evidence="3" id="KW-0238">DNA-binding</keyword>
<reference evidence="6 7" key="1">
    <citation type="submission" date="2016-10" db="EMBL/GenBank/DDBJ databases">
        <authorList>
            <person name="de Groot N.N."/>
        </authorList>
    </citation>
    <scope>NUCLEOTIDE SEQUENCE [LARGE SCALE GENOMIC DNA]</scope>
    <source>
        <strain evidence="6 7">CGMCC 1.12097</strain>
    </source>
</reference>
<dbReference type="Proteomes" id="UP000198588">
    <property type="component" value="Unassembled WGS sequence"/>
</dbReference>
<dbReference type="InterPro" id="IPR011010">
    <property type="entry name" value="DNA_brk_join_enz"/>
</dbReference>
<dbReference type="GO" id="GO:0015074">
    <property type="term" value="P:DNA integration"/>
    <property type="evidence" value="ECO:0007669"/>
    <property type="project" value="UniProtKB-KW"/>
</dbReference>
<keyword evidence="4" id="KW-0233">DNA recombination</keyword>
<dbReference type="Gene3D" id="1.10.150.130">
    <property type="match status" value="1"/>
</dbReference>
<evidence type="ECO:0000259" key="5">
    <source>
        <dbReference type="PROSITE" id="PS51898"/>
    </source>
</evidence>
<keyword evidence="2" id="KW-0229">DNA integration</keyword>
<dbReference type="PANTHER" id="PTHR30349:SF64">
    <property type="entry name" value="PROPHAGE INTEGRASE INTD-RELATED"/>
    <property type="match status" value="1"/>
</dbReference>
<dbReference type="PROSITE" id="PS00221">
    <property type="entry name" value="MIP"/>
    <property type="match status" value="1"/>
</dbReference>
<name>A0A1G5W1C3_9HYPH</name>
<dbReference type="CDD" id="cd01189">
    <property type="entry name" value="INT_ICEBs1_C_like"/>
    <property type="match status" value="1"/>
</dbReference>
<dbReference type="SUPFAM" id="SSF56349">
    <property type="entry name" value="DNA breaking-rejoining enzymes"/>
    <property type="match status" value="1"/>
</dbReference>
<proteinExistence type="inferred from homology"/>
<dbReference type="STRING" id="1165689.SAMN02927914_01038"/>
<evidence type="ECO:0000313" key="6">
    <source>
        <dbReference type="EMBL" id="SDA51818.1"/>
    </source>
</evidence>
<evidence type="ECO:0000256" key="2">
    <source>
        <dbReference type="ARBA" id="ARBA00022908"/>
    </source>
</evidence>
<dbReference type="Pfam" id="PF00589">
    <property type="entry name" value="Phage_integrase"/>
    <property type="match status" value="1"/>
</dbReference>
<sequence>MTDFNVSITTATRRRKLRDGKVALYPQYYCEYREPLTKKRRRRAFNRKKDAEAFRNSLLLKVAEGSYMDERKAPTVAQAIEHWLQTKEGNVKSSTLMGYKVVVYGAIRGPLLIGTSQERADFTETGTPPKNARFIKLLGHIKLSDLTTAMIRVWHKTVTEQCGSYTANRAKSHLKSILALAEEDFSIRAPSMPTGLARARHKVKKSILSTEHIAKLIAAAKNDLEQGIYYAFAFLAGTRPSEQLGLLWSEVDFDRNVIRIRRIQERDGSLTEMTKTEAGTREIPMSAALREMLLAWRVRCPRAGKELHRVFPGPGRLQEWPKPRIGGGGPLLYQNFRKRYWAPVFAALGLPYVTPHSARHSFISMLQAQGIEIGLVAQIAGHANPTVTLGHYTHAVRDGSAAIAALDRAYSG</sequence>
<dbReference type="EMBL" id="FMXM01000003">
    <property type="protein sequence ID" value="SDA51818.1"/>
    <property type="molecule type" value="Genomic_DNA"/>
</dbReference>
<dbReference type="AlphaFoldDB" id="A0A1G5W1C3"/>
<comment type="similarity">
    <text evidence="1">Belongs to the 'phage' integrase family.</text>
</comment>
<dbReference type="InterPro" id="IPR010998">
    <property type="entry name" value="Integrase_recombinase_N"/>
</dbReference>
<dbReference type="GO" id="GO:0003677">
    <property type="term" value="F:DNA binding"/>
    <property type="evidence" value="ECO:0007669"/>
    <property type="project" value="UniProtKB-KW"/>
</dbReference>